<sequence>MQDQKRVLFTFPLSPIGKSSGCQTRALTLLQYFKKRGMKVDFISRQGDWERSNTQEEMDRIRNSGFVENAWFWNRKPPKTNAITYFFQYKLRHMLYNRKLKLVKGALPNLVNLHLRTEFDNILKKNKYDYIIISYVYYADLIKDNPLIGDAITIADTHDLVTPQHLRDKGINISASLEEELRRLSLFNQVWACSSEENYFFSQFLPNNVWYIPTMGEIPPANVKASPDKQFDMVYVASDNYHNQISAKWFFDEVYPLLPSNYTICIIGKIAKHIPQDLKNVTIIPYVEDLSEYYAGSKVVLCPMLSGTGVKVKVLEALSYGKPVVCNERGQDGLPDKSNNGCLVTDEATEFAEYINQLLRNPDFLAQQGELSIGSYKKNFSAEKVYKKMDAALKLN</sequence>
<dbReference type="Pfam" id="PF13692">
    <property type="entry name" value="Glyco_trans_1_4"/>
    <property type="match status" value="1"/>
</dbReference>
<evidence type="ECO:0000313" key="1">
    <source>
        <dbReference type="EMBL" id="RFS26642.1"/>
    </source>
</evidence>
<dbReference type="GO" id="GO:0016740">
    <property type="term" value="F:transferase activity"/>
    <property type="evidence" value="ECO:0007669"/>
    <property type="project" value="UniProtKB-KW"/>
</dbReference>
<protein>
    <submittedName>
        <fullName evidence="1">Glycosyltransferase</fullName>
    </submittedName>
</protein>
<dbReference type="RefSeq" id="WP_116973833.1">
    <property type="nucleotide sequence ID" value="NZ_QPMM01000001.1"/>
</dbReference>
<keyword evidence="2" id="KW-1185">Reference proteome</keyword>
<dbReference type="SUPFAM" id="SSF53756">
    <property type="entry name" value="UDP-Glycosyltransferase/glycogen phosphorylase"/>
    <property type="match status" value="1"/>
</dbReference>
<dbReference type="OrthoDB" id="1059846at2"/>
<keyword evidence="1" id="KW-0808">Transferase</keyword>
<dbReference type="EMBL" id="QPMM01000001">
    <property type="protein sequence ID" value="RFS26642.1"/>
    <property type="molecule type" value="Genomic_DNA"/>
</dbReference>
<reference evidence="1 2" key="1">
    <citation type="submission" date="2018-07" db="EMBL/GenBank/DDBJ databases">
        <title>Chitinophaga K2CV101002-2 sp. nov., isolated from a monsoon evergreen broad-leaved forest soil.</title>
        <authorList>
            <person name="Lv Y."/>
        </authorList>
    </citation>
    <scope>NUCLEOTIDE SEQUENCE [LARGE SCALE GENOMIC DNA]</scope>
    <source>
        <strain evidence="1 2">GDMCC 1.1288</strain>
    </source>
</reference>
<dbReference type="Gene3D" id="3.40.50.2000">
    <property type="entry name" value="Glycogen Phosphorylase B"/>
    <property type="match status" value="1"/>
</dbReference>
<gene>
    <name evidence="1" type="ORF">DVR12_02305</name>
</gene>
<proteinExistence type="predicted"/>
<comment type="caution">
    <text evidence="1">The sequence shown here is derived from an EMBL/GenBank/DDBJ whole genome shotgun (WGS) entry which is preliminary data.</text>
</comment>
<name>A0A3E1YGZ7_9BACT</name>
<dbReference type="AlphaFoldDB" id="A0A3E1YGZ7"/>
<organism evidence="1 2">
    <name type="scientific">Chitinophaga silvatica</name>
    <dbReference type="NCBI Taxonomy" id="2282649"/>
    <lineage>
        <taxon>Bacteria</taxon>
        <taxon>Pseudomonadati</taxon>
        <taxon>Bacteroidota</taxon>
        <taxon>Chitinophagia</taxon>
        <taxon>Chitinophagales</taxon>
        <taxon>Chitinophagaceae</taxon>
        <taxon>Chitinophaga</taxon>
    </lineage>
</organism>
<dbReference type="Proteomes" id="UP000260644">
    <property type="component" value="Unassembled WGS sequence"/>
</dbReference>
<dbReference type="PANTHER" id="PTHR12526">
    <property type="entry name" value="GLYCOSYLTRANSFERASE"/>
    <property type="match status" value="1"/>
</dbReference>
<evidence type="ECO:0000313" key="2">
    <source>
        <dbReference type="Proteomes" id="UP000260644"/>
    </source>
</evidence>
<accession>A0A3E1YGZ7</accession>